<organism evidence="8 9">
    <name type="scientific">Microvirga tunisiensis</name>
    <dbReference type="NCBI Taxonomy" id="2108360"/>
    <lineage>
        <taxon>Bacteria</taxon>
        <taxon>Pseudomonadati</taxon>
        <taxon>Pseudomonadota</taxon>
        <taxon>Alphaproteobacteria</taxon>
        <taxon>Hyphomicrobiales</taxon>
        <taxon>Methylobacteriaceae</taxon>
        <taxon>Microvirga</taxon>
    </lineage>
</organism>
<dbReference type="CDD" id="cd04277">
    <property type="entry name" value="ZnMc_serralysin_like"/>
    <property type="match status" value="1"/>
</dbReference>
<comment type="similarity">
    <text evidence="3">Belongs to the peptidase M10B family.</text>
</comment>
<comment type="subcellular location">
    <subcellularLocation>
        <location evidence="2">Secreted</location>
    </subcellularLocation>
</comment>
<accession>A0A5N7MJ69</accession>
<dbReference type="InterPro" id="IPR013858">
    <property type="entry name" value="Peptidase_M10B_C"/>
</dbReference>
<dbReference type="GO" id="GO:0005615">
    <property type="term" value="C:extracellular space"/>
    <property type="evidence" value="ECO:0007669"/>
    <property type="project" value="InterPro"/>
</dbReference>
<dbReference type="InterPro" id="IPR018511">
    <property type="entry name" value="Hemolysin-typ_Ca-bd_CS"/>
</dbReference>
<protein>
    <submittedName>
        <fullName evidence="8">Matrixin family metalloprotease</fullName>
    </submittedName>
</protein>
<dbReference type="Proteomes" id="UP000403266">
    <property type="component" value="Unassembled WGS sequence"/>
</dbReference>
<keyword evidence="8" id="KW-0378">Hydrolase</keyword>
<keyword evidence="5" id="KW-0677">Repeat</keyword>
<proteinExistence type="inferred from homology"/>
<dbReference type="SUPFAM" id="SSF51120">
    <property type="entry name" value="beta-Roll"/>
    <property type="match status" value="1"/>
</dbReference>
<dbReference type="EMBL" id="VOSK01000068">
    <property type="protein sequence ID" value="MPR26987.1"/>
    <property type="molecule type" value="Genomic_DNA"/>
</dbReference>
<dbReference type="InterPro" id="IPR024079">
    <property type="entry name" value="MetalloPept_cat_dom_sf"/>
</dbReference>
<evidence type="ECO:0000256" key="2">
    <source>
        <dbReference type="ARBA" id="ARBA00004613"/>
    </source>
</evidence>
<evidence type="ECO:0000313" key="9">
    <source>
        <dbReference type="Proteomes" id="UP000403266"/>
    </source>
</evidence>
<feature type="compositionally biased region" description="Basic and acidic residues" evidence="6">
    <location>
        <begin position="392"/>
        <end position="402"/>
    </location>
</feature>
<evidence type="ECO:0000256" key="1">
    <source>
        <dbReference type="ARBA" id="ARBA00001913"/>
    </source>
</evidence>
<reference evidence="8 9" key="1">
    <citation type="journal article" date="2019" name="Syst. Appl. Microbiol.">
        <title>Microvirga tunisiensis sp. nov., a root nodule symbiotic bacterium isolated from Lupinus micranthus and L. luteus grown in Northern Tunisia.</title>
        <authorList>
            <person name="Msaddak A."/>
            <person name="Rejili M."/>
            <person name="Duran D."/>
            <person name="Mars M."/>
            <person name="Palacios J.M."/>
            <person name="Ruiz-Argueso T."/>
            <person name="Rey L."/>
            <person name="Imperial J."/>
        </authorList>
    </citation>
    <scope>NUCLEOTIDE SEQUENCE [LARGE SCALE GENOMIC DNA]</scope>
    <source>
        <strain evidence="8 9">Lmie10</strain>
    </source>
</reference>
<dbReference type="PANTHER" id="PTHR38340:SF1">
    <property type="entry name" value="S-LAYER PROTEIN"/>
    <property type="match status" value="1"/>
</dbReference>
<dbReference type="PANTHER" id="PTHR38340">
    <property type="entry name" value="S-LAYER PROTEIN"/>
    <property type="match status" value="1"/>
</dbReference>
<name>A0A5N7MJ69_9HYPH</name>
<dbReference type="InterPro" id="IPR050557">
    <property type="entry name" value="RTX_toxin/Mannuronan_C5-epim"/>
</dbReference>
<dbReference type="SMART" id="SM00235">
    <property type="entry name" value="ZnMc"/>
    <property type="match status" value="1"/>
</dbReference>
<dbReference type="PROSITE" id="PS00330">
    <property type="entry name" value="HEMOLYSIN_CALCIUM"/>
    <property type="match status" value="3"/>
</dbReference>
<dbReference type="InterPro" id="IPR011049">
    <property type="entry name" value="Serralysin-like_metalloprot_C"/>
</dbReference>
<keyword evidence="9" id="KW-1185">Reference proteome</keyword>
<dbReference type="InterPro" id="IPR034033">
    <property type="entry name" value="Serralysin-like"/>
</dbReference>
<dbReference type="Pfam" id="PF08548">
    <property type="entry name" value="Peptidase_M10_C"/>
    <property type="match status" value="1"/>
</dbReference>
<sequence>MAIARLCGVNSSCQAEQGNWLGSRLPIVSSSTGRRIDRVPRRWQTSSYLTCLMLAALRSDARPELNGTATLSLKVPGRVLTSMIALDSWSEIHVMTTYPGFLRAVRNESAETIDWRYYQNTADGEPVTITYNLMTGPMGPAWYGDPDYRFKAYSALDKALVETALHAFGAISGVTFVRDSSQNADLMFGRFDISGSVLGYADMPWVNKTGPVTQSSQLIMIDVDQPLTTASWGYQVALHEIGHALGLKHTFEGQSRLSPAEDNIDNSVMSYTEGATSYSLGPYDIMALQSIYGPAKARLGSSTYKFGASKIIWDGGGIDTITASHLHEKVTLYLDDGTQSYFGRKHAILASKQVWLGHFTMIENAVGGTGNDAIYGNELANDLKGGSGNDRLSGRTGDDRLHGGSGNDHLYGGAGADTLYGGPGKDRFIFKTLNELGSLSSFDRIQQFDRNDVLDFRSFDADPAAPGRQKIMFTGNFSADVEHQAAGTAYYNRVTDTLMIETTGDGVADCQLAIKGVDVLKSAYFVV</sequence>
<dbReference type="GO" id="GO:0005509">
    <property type="term" value="F:calcium ion binding"/>
    <property type="evidence" value="ECO:0007669"/>
    <property type="project" value="InterPro"/>
</dbReference>
<evidence type="ECO:0000313" key="8">
    <source>
        <dbReference type="EMBL" id="MPR26987.1"/>
    </source>
</evidence>
<dbReference type="InterPro" id="IPR006026">
    <property type="entry name" value="Peptidase_Metallo"/>
</dbReference>
<dbReference type="Gene3D" id="3.40.390.10">
    <property type="entry name" value="Collagenase (Catalytic Domain)"/>
    <property type="match status" value="1"/>
</dbReference>
<dbReference type="OrthoDB" id="733404at2"/>
<keyword evidence="8" id="KW-0645">Protease</keyword>
<evidence type="ECO:0000256" key="4">
    <source>
        <dbReference type="ARBA" id="ARBA00022525"/>
    </source>
</evidence>
<feature type="domain" description="Peptidase metallopeptidase" evidence="7">
    <location>
        <begin position="118"/>
        <end position="294"/>
    </location>
</feature>
<keyword evidence="8" id="KW-0482">Metalloprotease</keyword>
<dbReference type="PRINTS" id="PR00313">
    <property type="entry name" value="CABNDNGRPT"/>
</dbReference>
<dbReference type="Pfam" id="PF00353">
    <property type="entry name" value="HemolysinCabind"/>
    <property type="match status" value="2"/>
</dbReference>
<evidence type="ECO:0000259" key="7">
    <source>
        <dbReference type="SMART" id="SM00235"/>
    </source>
</evidence>
<dbReference type="SUPFAM" id="SSF55486">
    <property type="entry name" value="Metalloproteases ('zincins'), catalytic domain"/>
    <property type="match status" value="1"/>
</dbReference>
<dbReference type="AlphaFoldDB" id="A0A5N7MJ69"/>
<comment type="cofactor">
    <cofactor evidence="1">
        <name>Ca(2+)</name>
        <dbReference type="ChEBI" id="CHEBI:29108"/>
    </cofactor>
</comment>
<dbReference type="Gene3D" id="2.150.10.10">
    <property type="entry name" value="Serralysin-like metalloprotease, C-terminal"/>
    <property type="match status" value="2"/>
</dbReference>
<keyword evidence="4" id="KW-0964">Secreted</keyword>
<dbReference type="GO" id="GO:0008270">
    <property type="term" value="F:zinc ion binding"/>
    <property type="evidence" value="ECO:0007669"/>
    <property type="project" value="InterPro"/>
</dbReference>
<evidence type="ECO:0000256" key="3">
    <source>
        <dbReference type="ARBA" id="ARBA00009490"/>
    </source>
</evidence>
<evidence type="ECO:0000256" key="6">
    <source>
        <dbReference type="SAM" id="MobiDB-lite"/>
    </source>
</evidence>
<dbReference type="GO" id="GO:0006508">
    <property type="term" value="P:proteolysis"/>
    <property type="evidence" value="ECO:0007669"/>
    <property type="project" value="UniProtKB-KW"/>
</dbReference>
<dbReference type="Pfam" id="PF13688">
    <property type="entry name" value="Reprolysin_5"/>
    <property type="match status" value="1"/>
</dbReference>
<feature type="region of interest" description="Disordered" evidence="6">
    <location>
        <begin position="386"/>
        <end position="408"/>
    </location>
</feature>
<dbReference type="GO" id="GO:0008237">
    <property type="term" value="F:metallopeptidase activity"/>
    <property type="evidence" value="ECO:0007669"/>
    <property type="project" value="UniProtKB-KW"/>
</dbReference>
<dbReference type="InterPro" id="IPR001343">
    <property type="entry name" value="Hemolysn_Ca-bd"/>
</dbReference>
<gene>
    <name evidence="8" type="ORF">FS320_17640</name>
</gene>
<comment type="caution">
    <text evidence="8">The sequence shown here is derived from an EMBL/GenBank/DDBJ whole genome shotgun (WGS) entry which is preliminary data.</text>
</comment>
<evidence type="ECO:0000256" key="5">
    <source>
        <dbReference type="ARBA" id="ARBA00022737"/>
    </source>
</evidence>